<evidence type="ECO:0000259" key="2">
    <source>
        <dbReference type="Pfam" id="PF18181"/>
    </source>
</evidence>
<name>A0A086N017_9ACTN</name>
<evidence type="ECO:0000313" key="3">
    <source>
        <dbReference type="EMBL" id="KFG74485.1"/>
    </source>
</evidence>
<sequence length="108" mass="11533">MVHGEGGIERPRRAPTAPRAHLVEGLGLTAVVLRLLELFTFDLAGILAAVPGAGSAWLAVRRHETLGRACTFAATELSVIHERLAKASDAQEAISREHTMWRASRGAG</sequence>
<protein>
    <recommendedName>
        <fullName evidence="2">SMODS and SLOG-associating 2TM effector domain-containing protein</fullName>
    </recommendedName>
</protein>
<keyword evidence="4" id="KW-1185">Reference proteome</keyword>
<evidence type="ECO:0000313" key="4">
    <source>
        <dbReference type="Proteomes" id="UP000029095"/>
    </source>
</evidence>
<dbReference type="STRING" id="1915400.FM21_27465"/>
<dbReference type="EMBL" id="JNFQ01000002">
    <property type="protein sequence ID" value="KFG74485.1"/>
    <property type="molecule type" value="Genomic_DNA"/>
</dbReference>
<comment type="caution">
    <text evidence="3">The sequence shown here is derived from an EMBL/GenBank/DDBJ whole genome shotgun (WGS) entry which is preliminary data.</text>
</comment>
<feature type="domain" description="SMODS and SLOG-associating 2TM effector" evidence="2">
    <location>
        <begin position="22"/>
        <end position="101"/>
    </location>
</feature>
<evidence type="ECO:0000256" key="1">
    <source>
        <dbReference type="SAM" id="Phobius"/>
    </source>
</evidence>
<dbReference type="HOGENOM" id="CLU_2195481_0_0_11"/>
<feature type="transmembrane region" description="Helical" evidence="1">
    <location>
        <begin position="38"/>
        <end position="60"/>
    </location>
</feature>
<accession>A0A086N017</accession>
<dbReference type="RefSeq" id="WP_052412297.1">
    <property type="nucleotide sequence ID" value="NZ_KN039947.1"/>
</dbReference>
<organism evidence="3 4">
    <name type="scientific">Streptomyces mutabilis</name>
    <dbReference type="NCBI Taxonomy" id="67332"/>
    <lineage>
        <taxon>Bacteria</taxon>
        <taxon>Bacillati</taxon>
        <taxon>Actinomycetota</taxon>
        <taxon>Actinomycetes</taxon>
        <taxon>Kitasatosporales</taxon>
        <taxon>Streptomycetaceae</taxon>
        <taxon>Streptomyces</taxon>
    </lineage>
</organism>
<proteinExistence type="predicted"/>
<dbReference type="Proteomes" id="UP000029095">
    <property type="component" value="Unassembled WGS sequence"/>
</dbReference>
<dbReference type="AlphaFoldDB" id="A0A086N017"/>
<gene>
    <name evidence="3" type="ORF">FM21_27465</name>
</gene>
<dbReference type="InterPro" id="IPR040884">
    <property type="entry name" value="SLATT_1"/>
</dbReference>
<keyword evidence="1" id="KW-0812">Transmembrane</keyword>
<dbReference type="Pfam" id="PF18181">
    <property type="entry name" value="SLATT_1"/>
    <property type="match status" value="1"/>
</dbReference>
<reference evidence="3 4" key="1">
    <citation type="submission" date="2014-05" db="EMBL/GenBank/DDBJ databases">
        <title>Complete genome sequence of the Streptomyces mutabilis TRM45540.</title>
        <authorList>
            <person name="Luo X."/>
            <person name="Zhang L."/>
        </authorList>
    </citation>
    <scope>NUCLEOTIDE SEQUENCE [LARGE SCALE GENOMIC DNA]</scope>
    <source>
        <strain evidence="3 4">TRM45540</strain>
    </source>
</reference>
<keyword evidence="1" id="KW-1133">Transmembrane helix</keyword>
<keyword evidence="1" id="KW-0472">Membrane</keyword>